<dbReference type="InterPro" id="IPR036390">
    <property type="entry name" value="WH_DNA-bd_sf"/>
</dbReference>
<dbReference type="GO" id="GO:0003677">
    <property type="term" value="F:DNA binding"/>
    <property type="evidence" value="ECO:0007669"/>
    <property type="project" value="UniProtKB-KW"/>
</dbReference>
<accession>A0A6M1SZJ2</accession>
<evidence type="ECO:0000256" key="1">
    <source>
        <dbReference type="ARBA" id="ARBA00009437"/>
    </source>
</evidence>
<dbReference type="PANTHER" id="PTHR30346">
    <property type="entry name" value="TRANSCRIPTIONAL DUAL REGULATOR HCAR-RELATED"/>
    <property type="match status" value="1"/>
</dbReference>
<dbReference type="SUPFAM" id="SSF46785">
    <property type="entry name" value="Winged helix' DNA-binding domain"/>
    <property type="match status" value="1"/>
</dbReference>
<dbReference type="PRINTS" id="PR00039">
    <property type="entry name" value="HTHLYSR"/>
</dbReference>
<dbReference type="FunFam" id="1.10.10.10:FF:000001">
    <property type="entry name" value="LysR family transcriptional regulator"/>
    <property type="match status" value="1"/>
</dbReference>
<dbReference type="AlphaFoldDB" id="A0A6M1SZJ2"/>
<keyword evidence="8" id="KW-1185">Reference proteome</keyword>
<dbReference type="Pfam" id="PF03466">
    <property type="entry name" value="LysR_substrate"/>
    <property type="match status" value="1"/>
</dbReference>
<comment type="caution">
    <text evidence="7">The sequence shown here is derived from an EMBL/GenBank/DDBJ whole genome shotgun (WGS) entry which is preliminary data.</text>
</comment>
<dbReference type="Gene3D" id="3.40.190.10">
    <property type="entry name" value="Periplasmic binding protein-like II"/>
    <property type="match status" value="2"/>
</dbReference>
<dbReference type="InterPro" id="IPR000847">
    <property type="entry name" value="LysR_HTH_N"/>
</dbReference>
<keyword evidence="4" id="KW-0010">Activator</keyword>
<dbReference type="GO" id="GO:0003700">
    <property type="term" value="F:DNA-binding transcription factor activity"/>
    <property type="evidence" value="ECO:0007669"/>
    <property type="project" value="InterPro"/>
</dbReference>
<dbReference type="EMBL" id="JAALFG010000002">
    <property type="protein sequence ID" value="NGP18071.1"/>
    <property type="molecule type" value="Genomic_DNA"/>
</dbReference>
<reference evidence="7 8" key="1">
    <citation type="submission" date="2020-02" db="EMBL/GenBank/DDBJ databases">
        <authorList>
            <person name="Khan S.A."/>
            <person name="Jeon C.O."/>
            <person name="Chun B.H."/>
        </authorList>
    </citation>
    <scope>NUCLEOTIDE SEQUENCE [LARGE SCALE GENOMIC DNA]</scope>
    <source>
        <strain evidence="7 8">H239</strain>
    </source>
</reference>
<dbReference type="RefSeq" id="WP_164534307.1">
    <property type="nucleotide sequence ID" value="NZ_JAALFG010000002.1"/>
</dbReference>
<proteinExistence type="inferred from homology"/>
<dbReference type="PROSITE" id="PS50931">
    <property type="entry name" value="HTH_LYSR"/>
    <property type="match status" value="1"/>
</dbReference>
<evidence type="ECO:0000256" key="2">
    <source>
        <dbReference type="ARBA" id="ARBA00023015"/>
    </source>
</evidence>
<sequence>MPISLRQMRCAVAVAQTGHFGRAAERCAMSQPALSQQIQTLEALCGTPLFDRLKAGVRPTPFGREFLALAHSTLERADAVEALATGRREAPNRPLRFGLIPTVAPYLLPEIFPALTAKLPDLRFAVSESRTEMLLAALDDGTIDLALIATLPPQQGPKLETAELFEDRFVLAMPKGEDAMPLAALPPDRILLLDEGHCFRDQAIAACRLDGEHQTFAATSLSTIVEFVANGQGVTLLPEIALRKEASDPRIAVHRLGDPGPGRKLMLVWRQATPFAATFQKIAEVIRATRPASAGAA</sequence>
<keyword evidence="5" id="KW-0804">Transcription</keyword>
<evidence type="ECO:0000313" key="8">
    <source>
        <dbReference type="Proteomes" id="UP000474802"/>
    </source>
</evidence>
<reference evidence="7 8" key="2">
    <citation type="submission" date="2020-03" db="EMBL/GenBank/DDBJ databases">
        <title>Devosia chinhatensis sp. nov., isolated from a hexachlorocyclohexane (HCH) dump site in India.</title>
        <authorList>
            <person name="Kumar M."/>
            <person name="Lal R."/>
        </authorList>
    </citation>
    <scope>NUCLEOTIDE SEQUENCE [LARGE SCALE GENOMIC DNA]</scope>
    <source>
        <strain evidence="7 8">H239</strain>
    </source>
</reference>
<dbReference type="GO" id="GO:0032993">
    <property type="term" value="C:protein-DNA complex"/>
    <property type="evidence" value="ECO:0007669"/>
    <property type="project" value="TreeGrafter"/>
</dbReference>
<evidence type="ECO:0000256" key="4">
    <source>
        <dbReference type="ARBA" id="ARBA00023159"/>
    </source>
</evidence>
<dbReference type="SUPFAM" id="SSF53850">
    <property type="entry name" value="Periplasmic binding protein-like II"/>
    <property type="match status" value="1"/>
</dbReference>
<organism evidence="7 8">
    <name type="scientific">Devosia aurantiaca</name>
    <dbReference type="NCBI Taxonomy" id="2714858"/>
    <lineage>
        <taxon>Bacteria</taxon>
        <taxon>Pseudomonadati</taxon>
        <taxon>Pseudomonadota</taxon>
        <taxon>Alphaproteobacteria</taxon>
        <taxon>Hyphomicrobiales</taxon>
        <taxon>Devosiaceae</taxon>
        <taxon>Devosia</taxon>
    </lineage>
</organism>
<keyword evidence="2" id="KW-0805">Transcription regulation</keyword>
<dbReference type="InterPro" id="IPR036388">
    <property type="entry name" value="WH-like_DNA-bd_sf"/>
</dbReference>
<evidence type="ECO:0000256" key="3">
    <source>
        <dbReference type="ARBA" id="ARBA00023125"/>
    </source>
</evidence>
<feature type="domain" description="HTH lysR-type" evidence="6">
    <location>
        <begin position="3"/>
        <end position="60"/>
    </location>
</feature>
<dbReference type="Pfam" id="PF00126">
    <property type="entry name" value="HTH_1"/>
    <property type="match status" value="1"/>
</dbReference>
<evidence type="ECO:0000259" key="6">
    <source>
        <dbReference type="PROSITE" id="PS50931"/>
    </source>
</evidence>
<protein>
    <submittedName>
        <fullName evidence="7">Hydrogen peroxide-inducible genes activator</fullName>
    </submittedName>
</protein>
<dbReference type="InterPro" id="IPR005119">
    <property type="entry name" value="LysR_subst-bd"/>
</dbReference>
<comment type="similarity">
    <text evidence="1">Belongs to the LysR transcriptional regulatory family.</text>
</comment>
<dbReference type="CDD" id="cd08411">
    <property type="entry name" value="PBP2_OxyR"/>
    <property type="match status" value="1"/>
</dbReference>
<dbReference type="Gene3D" id="1.10.10.10">
    <property type="entry name" value="Winged helix-like DNA-binding domain superfamily/Winged helix DNA-binding domain"/>
    <property type="match status" value="1"/>
</dbReference>
<evidence type="ECO:0000256" key="5">
    <source>
        <dbReference type="ARBA" id="ARBA00023163"/>
    </source>
</evidence>
<gene>
    <name evidence="7" type="ORF">G5575_10735</name>
</gene>
<evidence type="ECO:0000313" key="7">
    <source>
        <dbReference type="EMBL" id="NGP18071.1"/>
    </source>
</evidence>
<name>A0A6M1SZJ2_9HYPH</name>
<keyword evidence="3" id="KW-0238">DNA-binding</keyword>
<dbReference type="Proteomes" id="UP000474802">
    <property type="component" value="Unassembled WGS sequence"/>
</dbReference>
<dbReference type="PANTHER" id="PTHR30346:SF26">
    <property type="entry name" value="HYDROGEN PEROXIDE-INDUCIBLE GENES ACTIVATOR"/>
    <property type="match status" value="1"/>
</dbReference>